<keyword evidence="3" id="KW-0645">Protease</keyword>
<dbReference type="AlphaFoldDB" id="W4Q1S1"/>
<feature type="transmembrane region" description="Helical" evidence="1">
    <location>
        <begin position="118"/>
        <end position="138"/>
    </location>
</feature>
<evidence type="ECO:0000256" key="1">
    <source>
        <dbReference type="SAM" id="Phobius"/>
    </source>
</evidence>
<sequence>MSKQSEIVATMTDQELKLNVYLSQMIMLMLAIVLAFFVFPSWDEFSALFELELGLMIGVGGGVAIAIVVVDLILDRMLPKSWLDDGGINERVFKNLSLVELTLLCFVIAVAEELLFRAVLQTAFGLIIASTIFALIHFRYLKKPVLFINVWIVSFLLGVLFHWTGNIGVTIVAHFLIDFLLGLTIRQRYKRKQS</sequence>
<keyword evidence="1" id="KW-1133">Transmembrane helix</keyword>
<dbReference type="EMBL" id="BAUT01000012">
    <property type="protein sequence ID" value="GAE25683.1"/>
    <property type="molecule type" value="Genomic_DNA"/>
</dbReference>
<evidence type="ECO:0000259" key="2">
    <source>
        <dbReference type="Pfam" id="PF02517"/>
    </source>
</evidence>
<dbReference type="STRING" id="1236970.JCM9140_1690"/>
<proteinExistence type="predicted"/>
<dbReference type="GO" id="GO:0006508">
    <property type="term" value="P:proteolysis"/>
    <property type="evidence" value="ECO:0007669"/>
    <property type="project" value="UniProtKB-KW"/>
</dbReference>
<protein>
    <submittedName>
        <fullName evidence="3">CAAX amino terminal protease family protein</fullName>
    </submittedName>
</protein>
<reference evidence="3" key="1">
    <citation type="journal article" date="2014" name="Genome Announc.">
        <title>Draft Genome Sequences of Three Alkaliphilic Bacillus Strains, Bacillus wakoensis JCM 9140T, Bacillus akibai JCM 9157T, and Bacillus hemicellulosilyticus JCM 9152T.</title>
        <authorList>
            <person name="Yuki M."/>
            <person name="Oshima K."/>
            <person name="Suda W."/>
            <person name="Oshida Y."/>
            <person name="Kitamura K."/>
            <person name="Iida T."/>
            <person name="Hattori M."/>
            <person name="Ohkuma M."/>
        </authorList>
    </citation>
    <scope>NUCLEOTIDE SEQUENCE [LARGE SCALE GENOMIC DNA]</scope>
    <source>
        <strain evidence="3">JCM 9140</strain>
    </source>
</reference>
<keyword evidence="3" id="KW-0378">Hydrolase</keyword>
<feature type="transmembrane region" description="Helical" evidence="1">
    <location>
        <begin position="54"/>
        <end position="74"/>
    </location>
</feature>
<feature type="transmembrane region" description="Helical" evidence="1">
    <location>
        <begin position="95"/>
        <end position="112"/>
    </location>
</feature>
<keyword evidence="1" id="KW-0812">Transmembrane</keyword>
<comment type="caution">
    <text evidence="3">The sequence shown here is derived from an EMBL/GenBank/DDBJ whole genome shotgun (WGS) entry which is preliminary data.</text>
</comment>
<name>W4Q1S1_9BACI</name>
<dbReference type="InterPro" id="IPR003675">
    <property type="entry name" value="Rce1/LyrA-like_dom"/>
</dbReference>
<accession>W4Q1S1</accession>
<feature type="transmembrane region" description="Helical" evidence="1">
    <location>
        <begin position="167"/>
        <end position="185"/>
    </location>
</feature>
<dbReference type="Pfam" id="PF02517">
    <property type="entry name" value="Rce1-like"/>
    <property type="match status" value="1"/>
</dbReference>
<dbReference type="Proteomes" id="UP000018890">
    <property type="component" value="Unassembled WGS sequence"/>
</dbReference>
<gene>
    <name evidence="3" type="ORF">JCM9140_1690</name>
</gene>
<dbReference type="GO" id="GO:0004175">
    <property type="term" value="F:endopeptidase activity"/>
    <property type="evidence" value="ECO:0007669"/>
    <property type="project" value="UniProtKB-ARBA"/>
</dbReference>
<feature type="transmembrane region" description="Helical" evidence="1">
    <location>
        <begin position="145"/>
        <end position="161"/>
    </location>
</feature>
<feature type="transmembrane region" description="Helical" evidence="1">
    <location>
        <begin position="21"/>
        <end position="42"/>
    </location>
</feature>
<keyword evidence="1" id="KW-0472">Membrane</keyword>
<evidence type="ECO:0000313" key="4">
    <source>
        <dbReference type="Proteomes" id="UP000018890"/>
    </source>
</evidence>
<evidence type="ECO:0000313" key="3">
    <source>
        <dbReference type="EMBL" id="GAE25683.1"/>
    </source>
</evidence>
<keyword evidence="4" id="KW-1185">Reference proteome</keyword>
<dbReference type="OrthoDB" id="1523022at2"/>
<organism evidence="3 4">
    <name type="scientific">Halalkalibacter wakoensis JCM 9140</name>
    <dbReference type="NCBI Taxonomy" id="1236970"/>
    <lineage>
        <taxon>Bacteria</taxon>
        <taxon>Bacillati</taxon>
        <taxon>Bacillota</taxon>
        <taxon>Bacilli</taxon>
        <taxon>Bacillales</taxon>
        <taxon>Bacillaceae</taxon>
        <taxon>Halalkalibacter</taxon>
    </lineage>
</organism>
<feature type="domain" description="CAAX prenyl protease 2/Lysostaphin resistance protein A-like" evidence="2">
    <location>
        <begin position="97"/>
        <end position="180"/>
    </location>
</feature>
<dbReference type="GO" id="GO:0080120">
    <property type="term" value="P:CAAX-box protein maturation"/>
    <property type="evidence" value="ECO:0007669"/>
    <property type="project" value="UniProtKB-ARBA"/>
</dbReference>
<dbReference type="RefSeq" id="WP_034744434.1">
    <property type="nucleotide sequence ID" value="NZ_BAUT01000012.1"/>
</dbReference>